<gene>
    <name evidence="3" type="ORF">A7U60_g7648</name>
</gene>
<feature type="region of interest" description="Disordered" evidence="1">
    <location>
        <begin position="1090"/>
        <end position="1116"/>
    </location>
</feature>
<feature type="region of interest" description="Disordered" evidence="1">
    <location>
        <begin position="2219"/>
        <end position="2247"/>
    </location>
</feature>
<feature type="region of interest" description="Disordered" evidence="1">
    <location>
        <begin position="1507"/>
        <end position="1552"/>
    </location>
</feature>
<feature type="compositionally biased region" description="Basic and acidic residues" evidence="1">
    <location>
        <begin position="2170"/>
        <end position="2185"/>
    </location>
</feature>
<feature type="compositionally biased region" description="Low complexity" evidence="1">
    <location>
        <begin position="1932"/>
        <end position="1944"/>
    </location>
</feature>
<feature type="compositionally biased region" description="Polar residues" evidence="1">
    <location>
        <begin position="739"/>
        <end position="770"/>
    </location>
</feature>
<feature type="transmembrane region" description="Helical" evidence="2">
    <location>
        <begin position="2267"/>
        <end position="2292"/>
    </location>
</feature>
<evidence type="ECO:0000313" key="4">
    <source>
        <dbReference type="Proteomes" id="UP000757232"/>
    </source>
</evidence>
<dbReference type="OrthoDB" id="266138at2759"/>
<feature type="region of interest" description="Disordered" evidence="1">
    <location>
        <begin position="293"/>
        <end position="313"/>
    </location>
</feature>
<keyword evidence="2" id="KW-1133">Transmembrane helix</keyword>
<evidence type="ECO:0000256" key="2">
    <source>
        <dbReference type="SAM" id="Phobius"/>
    </source>
</evidence>
<feature type="compositionally biased region" description="Polar residues" evidence="1">
    <location>
        <begin position="1190"/>
        <end position="1206"/>
    </location>
</feature>
<organism evidence="3 4">
    <name type="scientific">Sanghuangporus baumii</name>
    <name type="common">Phellinus baumii</name>
    <dbReference type="NCBI Taxonomy" id="108892"/>
    <lineage>
        <taxon>Eukaryota</taxon>
        <taxon>Fungi</taxon>
        <taxon>Dikarya</taxon>
        <taxon>Basidiomycota</taxon>
        <taxon>Agaricomycotina</taxon>
        <taxon>Agaricomycetes</taxon>
        <taxon>Hymenochaetales</taxon>
        <taxon>Hymenochaetaceae</taxon>
        <taxon>Sanghuangporus</taxon>
    </lineage>
</organism>
<keyword evidence="2" id="KW-0472">Membrane</keyword>
<feature type="compositionally biased region" description="Basic and acidic residues" evidence="1">
    <location>
        <begin position="1090"/>
        <end position="1102"/>
    </location>
</feature>
<feature type="compositionally biased region" description="Basic and acidic residues" evidence="1">
    <location>
        <begin position="2230"/>
        <end position="2240"/>
    </location>
</feature>
<feature type="region of interest" description="Disordered" evidence="1">
    <location>
        <begin position="1190"/>
        <end position="1240"/>
    </location>
</feature>
<feature type="compositionally biased region" description="Basic and acidic residues" evidence="1">
    <location>
        <begin position="140"/>
        <end position="164"/>
    </location>
</feature>
<feature type="region of interest" description="Disordered" evidence="1">
    <location>
        <begin position="1776"/>
        <end position="1804"/>
    </location>
</feature>
<dbReference type="Proteomes" id="UP000757232">
    <property type="component" value="Unassembled WGS sequence"/>
</dbReference>
<feature type="compositionally biased region" description="Polar residues" evidence="1">
    <location>
        <begin position="255"/>
        <end position="270"/>
    </location>
</feature>
<feature type="compositionally biased region" description="Low complexity" evidence="1">
    <location>
        <begin position="1336"/>
        <end position="1345"/>
    </location>
</feature>
<comment type="caution">
    <text evidence="3">The sequence shown here is derived from an EMBL/GenBank/DDBJ whole genome shotgun (WGS) entry which is preliminary data.</text>
</comment>
<feature type="compositionally biased region" description="Polar residues" evidence="1">
    <location>
        <begin position="899"/>
        <end position="919"/>
    </location>
</feature>
<feature type="compositionally biased region" description="Low complexity" evidence="1">
    <location>
        <begin position="858"/>
        <end position="868"/>
    </location>
</feature>
<feature type="compositionally biased region" description="Polar residues" evidence="1">
    <location>
        <begin position="1397"/>
        <end position="1406"/>
    </location>
</feature>
<feature type="region of interest" description="Disordered" evidence="1">
    <location>
        <begin position="2160"/>
        <end position="2207"/>
    </location>
</feature>
<feature type="compositionally biased region" description="Low complexity" evidence="1">
    <location>
        <begin position="1214"/>
        <end position="1232"/>
    </location>
</feature>
<feature type="compositionally biased region" description="Polar residues" evidence="1">
    <location>
        <begin position="1507"/>
        <end position="1519"/>
    </location>
</feature>
<feature type="compositionally biased region" description="Basic and acidic residues" evidence="1">
    <location>
        <begin position="1894"/>
        <end position="1907"/>
    </location>
</feature>
<protein>
    <submittedName>
        <fullName evidence="3">Uncharacterized protein</fullName>
    </submittedName>
</protein>
<proteinExistence type="predicted"/>
<feature type="compositionally biased region" description="Basic and acidic residues" evidence="1">
    <location>
        <begin position="823"/>
        <end position="838"/>
    </location>
</feature>
<evidence type="ECO:0000256" key="1">
    <source>
        <dbReference type="SAM" id="MobiDB-lite"/>
    </source>
</evidence>
<feature type="region of interest" description="Disordered" evidence="1">
    <location>
        <begin position="1280"/>
        <end position="1372"/>
    </location>
</feature>
<feature type="compositionally biased region" description="Polar residues" evidence="1">
    <location>
        <begin position="1533"/>
        <end position="1552"/>
    </location>
</feature>
<feature type="region of interest" description="Disordered" evidence="1">
    <location>
        <begin position="702"/>
        <end position="928"/>
    </location>
</feature>
<reference evidence="3" key="1">
    <citation type="submission" date="2016-06" db="EMBL/GenBank/DDBJ databases">
        <title>Draft Genome sequence of the fungus Inonotus baumii.</title>
        <authorList>
            <person name="Zhu H."/>
            <person name="Lin W."/>
        </authorList>
    </citation>
    <scope>NUCLEOTIDE SEQUENCE</scope>
    <source>
        <strain evidence="3">821</strain>
    </source>
</reference>
<feature type="region of interest" description="Disordered" evidence="1">
    <location>
        <begin position="1882"/>
        <end position="1907"/>
    </location>
</feature>
<sequence length="2300" mass="252129">MHETCVSYIKAWRELSFIYAKVSCDLYFIPTASSSAFVYIVTKKVRVMSVVDISRFTITKPSADFWHGTKELLKQLLEIVFGCMCLVFLTLMRPCCTRLVPNSKDSDQVTTPEEAEDLESQAIHEPIGEVAQRSSTEAARIVERHSHPDEDERLSMGKRNRESELPDTSYPVRQDGEALHESPIQKVRSSGPYPICAAADDNAVVITPKKIYLISSPKAPEPSRSKKLKLDQIDIGPPRQQRVFVSPARSRIDSIPSTSSKEPVSPSTARAPQVEGGHGGINATIDQQHRRNEANNVNDGGHGEVHESAPSGPFTFLDETARRFFMNRADAYTEKEIIDWSKLLASRVNTLSASLIEGIVRRKPGSDVRHSDADGTERRIGELIKKGLGTRLYTELAEAGQDREELSIDDISASLHDSLDSWLTFCINLAMKPMLFGLSLRTVNDLEDIFRRMADHEPELARCWKQIRYYYTVSPRAITQRTQELVDGMCTLRQIDQEEYAILEEIYHRYLIHNEYGGQFALHWRGLFYKYELGLPSYRNAIKRTEEVFKRGILQIFTIAGVELPEPDSFRDKLERIVKDAATLAERTRTGVFSQTVETVIVDPGSPFDGESMVPVEGDGNEVNDAMRRAHACGREFRKEYTRPAARRELPKQVPSDPVVLADRAGLRARHSHATTTTMVSAESPALVTADAGGPAQALNKLETRPSMSSGHMSEGSSSLTRRSRVRRKNSRRAEDSSSDIVSTSGDISSSQLFVQIPSTDSRPGSSPKSLSALETGAPPRPPRSPQRVQTAPVSGNKEDNPDQQRLPRQRTRSTEPSATRPVIDDIRGRETRSENGQHWKGQRSRGVSLPRHAFRNSSVSDSSEQPSPLTPNAFSGTPLVPVFATSRRFQHQPRDSGVTGQSTASSSIYPKSTSTEGSYPSPPSLPAQDMGDCHIITVDPADDSHLDALHEMDADEVSYRLRLLMQNNYYLPPAHSKPFSEIPSPDTPRKFLAKSSSPTFFDIFKVVKKKAAVSLDNKIASAPSAPILRTTSDSSTLSGLLCPQQASAPVQRMRTAYSAPQIRQEAKGRVVVVRERVEDLASVAKQAEQELKVREAERQRNASDASRSDQIQAQFVDPTDSVDLPLVPPSEFFGPQAALLRGMGIDSSLGAALLADQLPPSSPGSWSAESEDMAWRKAILHAAVDHSLNNSSMDTPARSGTSSSPIRALDLHSPTSASASPSMLSPSVTSPAMSIPPLPSHYMDEAKPPVITGHSEFSQKPIIGQSILKCIIDDEGGQAPAHGELKRHESSELLASQQSGGEAEKSRGLLVANEPERASSPTVPTMPLQPPPRRSNPTSSGSSSDNAQDQGDQEDDSPLVADTSHLQADQDTTLRLSDVYESHVGLSGAFGKLTPPGSQHNSATLSAVKPGTAESSRTMENLSTTSGSHYSDDDGELNTFHTPQEHTLASTIVGSRPSFGSLFVPRESCESSQPSPTTSAFRDAYDRGQYADSLVGHSDINTLGGNSRIASRASNHSDPFSFVSPPPRVSSMHVNNSMSASHRSRDANQPSRLVTGVARGLDDTIGQEEPGTPTALHVPRLTVQDLLAQGSHSSPYTASPISFFDAVEMQSHHDDSESSDSDNGDDDHNEDDDDDDDDDDGDNVSSVHDDASVASSSVGGYKSDPAGRISVDPRAGSTHSLVHDQRHALDALLQHRNASSPQLSSRTDLNERGIGLEHHAANHWRGISNVPHSSSRTTFWNKKHGKWHDVFPNPPRISESTADWLKHEEAKIALAKRPQTASSSVPGRDGQPHGGQQVQQDSSVVIDPPYLVAGIRGQMPFLKGKIYTAIDRAASQWTFESTDKPRRRTASTASTVSTQSSYAYVSDAEISSSFAASLESAQVSDNDDSDFASPERSHPLSRDEQQRMTATITIPAFPQRALGSYPTSPQMPSMESSLSSLDSLRSDRPEKLVTIALAKERSGYWPRLLDGPVPESYSPTPTGPFTFDINVERQKYNMDPTTLGCFGEEYLRSRNDKEEAFEYFVRSWHYLHTPFAALRLVTHFLPVTTVIPASAHSPSPKTSPTPTPLPRRGTVEYYVLCLGGTAALAQLFLEAGLAHLDGIATKLLSSNYSPLNSIRRNEAPVPAPRIESSTQMWKRDRANARMYFERARKLAPGMDGSIPYLPEETDLRGIDRPGRAERTSRSPRSRRGMGMNTSPSGGAGLELQMPSIFLDDGKTIRPSDPTSGDLEKTRPESTLRVRRRRQQASEALLERTNEEEEQDNTWYLYLPGLVGAGTALLVVSVVGALSFQSWRKNNN</sequence>
<feature type="compositionally biased region" description="Basic residues" evidence="1">
    <location>
        <begin position="722"/>
        <end position="731"/>
    </location>
</feature>
<feature type="compositionally biased region" description="Polar residues" evidence="1">
    <location>
        <begin position="1103"/>
        <end position="1114"/>
    </location>
</feature>
<feature type="compositionally biased region" description="Low complexity" evidence="1">
    <location>
        <begin position="707"/>
        <end position="721"/>
    </location>
</feature>
<feature type="region of interest" description="Disordered" evidence="1">
    <location>
        <begin position="102"/>
        <end position="179"/>
    </location>
</feature>
<keyword evidence="2" id="KW-0812">Transmembrane</keyword>
<dbReference type="EMBL" id="LNZH02000210">
    <property type="protein sequence ID" value="OCB85342.1"/>
    <property type="molecule type" value="Genomic_DNA"/>
</dbReference>
<feature type="region of interest" description="Disordered" evidence="1">
    <location>
        <begin position="1920"/>
        <end position="1944"/>
    </location>
</feature>
<accession>A0A9Q5HT36</accession>
<name>A0A9Q5HT36_SANBA</name>
<feature type="region of interest" description="Disordered" evidence="1">
    <location>
        <begin position="216"/>
        <end position="279"/>
    </location>
</feature>
<evidence type="ECO:0000313" key="3">
    <source>
        <dbReference type="EMBL" id="OCB85342.1"/>
    </source>
</evidence>
<feature type="region of interest" description="Disordered" evidence="1">
    <location>
        <begin position="1388"/>
        <end position="1441"/>
    </location>
</feature>
<feature type="compositionally biased region" description="Basic and acidic residues" evidence="1">
    <location>
        <begin position="221"/>
        <end position="232"/>
    </location>
</feature>
<feature type="compositionally biased region" description="Polar residues" evidence="1">
    <location>
        <begin position="1414"/>
        <end position="1430"/>
    </location>
</feature>
<keyword evidence="4" id="KW-1185">Reference proteome</keyword>
<feature type="compositionally biased region" description="Acidic residues" evidence="1">
    <location>
        <begin position="1618"/>
        <end position="1643"/>
    </location>
</feature>
<feature type="region of interest" description="Disordered" evidence="1">
    <location>
        <begin position="1610"/>
        <end position="1682"/>
    </location>
</feature>